<dbReference type="Gene3D" id="3.40.350.10">
    <property type="entry name" value="Creatinase/prolidase N-terminal domain"/>
    <property type="match status" value="1"/>
</dbReference>
<dbReference type="Pfam" id="PF05195">
    <property type="entry name" value="AMP_N"/>
    <property type="match status" value="1"/>
</dbReference>
<comment type="similarity">
    <text evidence="3">Belongs to the peptidase M24B family.</text>
</comment>
<dbReference type="PANTHER" id="PTHR43226">
    <property type="entry name" value="XAA-PRO AMINOPEPTIDASE 3"/>
    <property type="match status" value="1"/>
</dbReference>
<organism evidence="9 10">
    <name type="scientific">Echinicola jeungdonensis</name>
    <dbReference type="NCBI Taxonomy" id="709343"/>
    <lineage>
        <taxon>Bacteria</taxon>
        <taxon>Pseudomonadati</taxon>
        <taxon>Bacteroidota</taxon>
        <taxon>Cytophagia</taxon>
        <taxon>Cytophagales</taxon>
        <taxon>Cyclobacteriaceae</taxon>
        <taxon>Echinicola</taxon>
    </lineage>
</organism>
<evidence type="ECO:0000256" key="6">
    <source>
        <dbReference type="ARBA" id="ARBA00022801"/>
    </source>
</evidence>
<protein>
    <recommendedName>
        <fullName evidence="4">Xaa-Pro aminopeptidase</fullName>
        <ecNumber evidence="4">3.4.11.9</ecNumber>
    </recommendedName>
</protein>
<dbReference type="InterPro" id="IPR036005">
    <property type="entry name" value="Creatinase/aminopeptidase-like"/>
</dbReference>
<dbReference type="RefSeq" id="WP_290249113.1">
    <property type="nucleotide sequence ID" value="NZ_JAUFQT010000002.1"/>
</dbReference>
<accession>A0ABV5JAR0</accession>
<evidence type="ECO:0000313" key="10">
    <source>
        <dbReference type="Proteomes" id="UP001589654"/>
    </source>
</evidence>
<dbReference type="Pfam" id="PF00557">
    <property type="entry name" value="Peptidase_M24"/>
    <property type="match status" value="1"/>
</dbReference>
<dbReference type="InterPro" id="IPR052433">
    <property type="entry name" value="X-Pro_dipept-like"/>
</dbReference>
<proteinExistence type="inferred from homology"/>
<evidence type="ECO:0000259" key="8">
    <source>
        <dbReference type="SMART" id="SM01011"/>
    </source>
</evidence>
<dbReference type="InterPro" id="IPR029149">
    <property type="entry name" value="Creatin/AminoP/Spt16_N"/>
</dbReference>
<evidence type="ECO:0000256" key="2">
    <source>
        <dbReference type="ARBA" id="ARBA00001936"/>
    </source>
</evidence>
<keyword evidence="10" id="KW-1185">Reference proteome</keyword>
<comment type="caution">
    <text evidence="9">The sequence shown here is derived from an EMBL/GenBank/DDBJ whole genome shotgun (WGS) entry which is preliminary data.</text>
</comment>
<dbReference type="Gene3D" id="3.90.230.10">
    <property type="entry name" value="Creatinase/methionine aminopeptidase superfamily"/>
    <property type="match status" value="1"/>
</dbReference>
<dbReference type="PANTHER" id="PTHR43226:SF4">
    <property type="entry name" value="XAA-PRO AMINOPEPTIDASE 3"/>
    <property type="match status" value="1"/>
</dbReference>
<sequence length="459" mass="51642">MFEAKIYQERRKKLKQAMGTGQLLFLGNEESSRNFKDNWYPFRQDSTFLYYFGIDKPGMIGLIDCDEDKEYLFGNDLKIDEIVWTGPKPTMVELGKKVGIDQNAPLKKLKDLIRQGCHVLPPYRGAHVLKLQKLFNKPIGEVKSMGSTKFIKAVAQQRNIKSPEEIEKMDKAASITAAIHLEVIKAAHPGMKEFELLAVAEKVAREHNAGFSFLPIVTVDGQTLHNHYYGNTIKAGDMVLFDCGAESSDYYAGDMTRTFPVNESFGPRQKELYDIVYKAQMTAIEALKPGIPYLDIHLLAAEKLVEGLKEVGLMRGDPKEAVAQGAHTMFFQCGLGHMMGMDVHDMENLGEEYVGYSEKIKKSKAFGLKSLRLGKELEAGNVVTVEPGIYIIPELIDLFKSEGKFKDFIHYDRLESYRDFGGIRIEDDFLITDNGAKLLGTPLASASEDIEKIRRESTN</sequence>
<dbReference type="GO" id="GO:0004177">
    <property type="term" value="F:aminopeptidase activity"/>
    <property type="evidence" value="ECO:0007669"/>
    <property type="project" value="UniProtKB-KW"/>
</dbReference>
<dbReference type="InterPro" id="IPR007865">
    <property type="entry name" value="Aminopep_P_N"/>
</dbReference>
<dbReference type="InterPro" id="IPR000994">
    <property type="entry name" value="Pept_M24"/>
</dbReference>
<evidence type="ECO:0000313" key="9">
    <source>
        <dbReference type="EMBL" id="MFB9213363.1"/>
    </source>
</evidence>
<evidence type="ECO:0000256" key="7">
    <source>
        <dbReference type="ARBA" id="ARBA00023211"/>
    </source>
</evidence>
<dbReference type="Proteomes" id="UP001589654">
    <property type="component" value="Unassembled WGS sequence"/>
</dbReference>
<keyword evidence="5" id="KW-0479">Metal-binding</keyword>
<reference evidence="9 10" key="1">
    <citation type="submission" date="2024-09" db="EMBL/GenBank/DDBJ databases">
        <authorList>
            <person name="Sun Q."/>
            <person name="Mori K."/>
        </authorList>
    </citation>
    <scope>NUCLEOTIDE SEQUENCE [LARGE SCALE GENOMIC DNA]</scope>
    <source>
        <strain evidence="9 10">CECT 7682</strain>
    </source>
</reference>
<dbReference type="SUPFAM" id="SSF55920">
    <property type="entry name" value="Creatinase/aminopeptidase"/>
    <property type="match status" value="1"/>
</dbReference>
<keyword evidence="6 9" id="KW-0378">Hydrolase</keyword>
<dbReference type="SMART" id="SM01011">
    <property type="entry name" value="AMP_N"/>
    <property type="match status" value="1"/>
</dbReference>
<name>A0ABV5JAR0_9BACT</name>
<evidence type="ECO:0000256" key="4">
    <source>
        <dbReference type="ARBA" id="ARBA00012574"/>
    </source>
</evidence>
<dbReference type="SUPFAM" id="SSF53092">
    <property type="entry name" value="Creatinase/prolidase N-terminal domain"/>
    <property type="match status" value="1"/>
</dbReference>
<comment type="cofactor">
    <cofactor evidence="2">
        <name>Mn(2+)</name>
        <dbReference type="ChEBI" id="CHEBI:29035"/>
    </cofactor>
</comment>
<evidence type="ECO:0000256" key="3">
    <source>
        <dbReference type="ARBA" id="ARBA00008766"/>
    </source>
</evidence>
<dbReference type="CDD" id="cd01087">
    <property type="entry name" value="Prolidase"/>
    <property type="match status" value="1"/>
</dbReference>
<comment type="catalytic activity">
    <reaction evidence="1">
        <text>Release of any N-terminal amino acid, including proline, that is linked to proline, even from a dipeptide or tripeptide.</text>
        <dbReference type="EC" id="3.4.11.9"/>
    </reaction>
</comment>
<keyword evidence="9" id="KW-0645">Protease</keyword>
<evidence type="ECO:0000256" key="5">
    <source>
        <dbReference type="ARBA" id="ARBA00022723"/>
    </source>
</evidence>
<evidence type="ECO:0000256" key="1">
    <source>
        <dbReference type="ARBA" id="ARBA00001424"/>
    </source>
</evidence>
<keyword evidence="9" id="KW-0031">Aminopeptidase</keyword>
<keyword evidence="7" id="KW-0464">Manganese</keyword>
<dbReference type="EC" id="3.4.11.9" evidence="4"/>
<dbReference type="EMBL" id="JBHMEW010000068">
    <property type="protein sequence ID" value="MFB9213363.1"/>
    <property type="molecule type" value="Genomic_DNA"/>
</dbReference>
<feature type="domain" description="Aminopeptidase P N-terminal" evidence="8">
    <location>
        <begin position="2"/>
        <end position="130"/>
    </location>
</feature>
<gene>
    <name evidence="9" type="ORF">ACFFUR_16225</name>
</gene>